<keyword evidence="1" id="KW-0472">Membrane</keyword>
<gene>
    <name evidence="2" type="ORF">PH603_14550</name>
</gene>
<evidence type="ECO:0000256" key="1">
    <source>
        <dbReference type="SAM" id="Phobius"/>
    </source>
</evidence>
<evidence type="ECO:0000313" key="2">
    <source>
        <dbReference type="EMBL" id="WCL53757.1"/>
    </source>
</evidence>
<reference evidence="2" key="1">
    <citation type="submission" date="2023-01" db="EMBL/GenBank/DDBJ databases">
        <title>The genome sequence of Kordiimonadaceae bacterium 6D33.</title>
        <authorList>
            <person name="Liu Y."/>
        </authorList>
    </citation>
    <scope>NUCLEOTIDE SEQUENCE</scope>
    <source>
        <strain evidence="2">6D33</strain>
    </source>
</reference>
<evidence type="ECO:0000313" key="3">
    <source>
        <dbReference type="Proteomes" id="UP001217500"/>
    </source>
</evidence>
<feature type="transmembrane region" description="Helical" evidence="1">
    <location>
        <begin position="199"/>
        <end position="230"/>
    </location>
</feature>
<organism evidence="2 3">
    <name type="scientific">Gimibacter soli</name>
    <dbReference type="NCBI Taxonomy" id="3024400"/>
    <lineage>
        <taxon>Bacteria</taxon>
        <taxon>Pseudomonadati</taxon>
        <taxon>Pseudomonadota</taxon>
        <taxon>Alphaproteobacteria</taxon>
        <taxon>Kordiimonadales</taxon>
        <taxon>Temperatibacteraceae</taxon>
        <taxon>Gimibacter</taxon>
    </lineage>
</organism>
<sequence>MPMTFRTPTTLSLLKAAFRAARARAMLLFLLSLMCGAVSGLLYAPAWPVVSDLFTVMADQTMPDPERSERMAAILGDGFFTVIICHILVMAATAQLIAPWARAVAPDAPAPLGLSYGDSARRGFRLFGHMITGAGVSLSLIIVLVTIAQFIPAAFVQLVIAVLMLGSVMMVAAIVNLANAAAARDRTESFLSAWRRGRLFGGPIVSSFAFIAVMVTFCNMTIGTLIVALAPAAIELPVSMIVGGAFMFLMTALHVAAMHEVPDFHDLMPTRQV</sequence>
<dbReference type="AlphaFoldDB" id="A0AAE9XMM2"/>
<dbReference type="EMBL" id="CP116805">
    <property type="protein sequence ID" value="WCL53757.1"/>
    <property type="molecule type" value="Genomic_DNA"/>
</dbReference>
<feature type="transmembrane region" description="Helical" evidence="1">
    <location>
        <begin position="236"/>
        <end position="258"/>
    </location>
</feature>
<name>A0AAE9XMM2_9PROT</name>
<feature type="transmembrane region" description="Helical" evidence="1">
    <location>
        <begin position="126"/>
        <end position="148"/>
    </location>
</feature>
<feature type="transmembrane region" description="Helical" evidence="1">
    <location>
        <begin position="154"/>
        <end position="178"/>
    </location>
</feature>
<feature type="transmembrane region" description="Helical" evidence="1">
    <location>
        <begin position="70"/>
        <end position="92"/>
    </location>
</feature>
<dbReference type="Proteomes" id="UP001217500">
    <property type="component" value="Chromosome"/>
</dbReference>
<dbReference type="KEGG" id="gso:PH603_14550"/>
<keyword evidence="1" id="KW-1133">Transmembrane helix</keyword>
<protein>
    <recommendedName>
        <fullName evidence="4">DUF4013 domain-containing protein</fullName>
    </recommendedName>
</protein>
<dbReference type="RefSeq" id="WP_289503336.1">
    <property type="nucleotide sequence ID" value="NZ_CP116805.1"/>
</dbReference>
<keyword evidence="3" id="KW-1185">Reference proteome</keyword>
<accession>A0AAE9XMM2</accession>
<proteinExistence type="predicted"/>
<keyword evidence="1" id="KW-0812">Transmembrane</keyword>
<evidence type="ECO:0008006" key="4">
    <source>
        <dbReference type="Google" id="ProtNLM"/>
    </source>
</evidence>